<protein>
    <submittedName>
        <fullName evidence="1">Uncharacterized protein</fullName>
    </submittedName>
</protein>
<sequence>MRSDDFTPMGGTGKFVEVDETYIGRLRSVRSRVLPRPILFTGFTDRILFARIVKLSVGVRCFFREEQALVKPFGRATR</sequence>
<gene>
    <name evidence="1" type="ORF">DNR46_17010</name>
</gene>
<name>A0A3M9X8V8_9HYPH</name>
<organism evidence="1 2">
    <name type="scientific">Mesorhizobium japonicum</name>
    <dbReference type="NCBI Taxonomy" id="2066070"/>
    <lineage>
        <taxon>Bacteria</taxon>
        <taxon>Pseudomonadati</taxon>
        <taxon>Pseudomonadota</taxon>
        <taxon>Alphaproteobacteria</taxon>
        <taxon>Hyphomicrobiales</taxon>
        <taxon>Phyllobacteriaceae</taxon>
        <taxon>Mesorhizobium</taxon>
    </lineage>
</organism>
<reference evidence="1 2" key="1">
    <citation type="journal article" date="2018" name="Mol. Plant Microbe Interact.">
        <title>Taxonomically Different Co-Microsymbionts of a Relict Legume, Oxytropis popoviana, Have Complementary Sets of Symbiotic Genes and Together Increase the Efficiency of Plant Nodulation.</title>
        <authorList>
            <person name="Safronova V."/>
            <person name="Belimov A."/>
            <person name="Sazanova A."/>
            <person name="Chirak E."/>
            <person name="Verkhozina A."/>
            <person name="Kuznetsova I."/>
            <person name="Andronov E."/>
            <person name="Puhalsky J."/>
            <person name="Tikhonovich I."/>
        </authorList>
    </citation>
    <scope>NUCLEOTIDE SEQUENCE [LARGE SCALE GENOMIC DNA]</scope>
    <source>
        <strain evidence="1 2">Opo-235</strain>
    </source>
</reference>
<dbReference type="EMBL" id="QKOD01000004">
    <property type="protein sequence ID" value="RNJ44345.1"/>
    <property type="molecule type" value="Genomic_DNA"/>
</dbReference>
<evidence type="ECO:0000313" key="1">
    <source>
        <dbReference type="EMBL" id="RNJ44345.1"/>
    </source>
</evidence>
<comment type="caution">
    <text evidence="1">The sequence shown here is derived from an EMBL/GenBank/DDBJ whole genome shotgun (WGS) entry which is preliminary data.</text>
</comment>
<evidence type="ECO:0000313" key="2">
    <source>
        <dbReference type="Proteomes" id="UP000275436"/>
    </source>
</evidence>
<proteinExistence type="predicted"/>
<dbReference type="AlphaFoldDB" id="A0A3M9X8V8"/>
<dbReference type="Proteomes" id="UP000275436">
    <property type="component" value="Unassembled WGS sequence"/>
</dbReference>
<accession>A0A3M9X8V8</accession>